<dbReference type="EMBL" id="SLXQ01000007">
    <property type="protein sequence ID" value="TCP50836.1"/>
    <property type="molecule type" value="Genomic_DNA"/>
</dbReference>
<evidence type="ECO:0008006" key="3">
    <source>
        <dbReference type="Google" id="ProtNLM"/>
    </source>
</evidence>
<organism evidence="1 2">
    <name type="scientific">Tamaricihabitans halophyticus</name>
    <dbReference type="NCBI Taxonomy" id="1262583"/>
    <lineage>
        <taxon>Bacteria</taxon>
        <taxon>Bacillati</taxon>
        <taxon>Actinomycetota</taxon>
        <taxon>Actinomycetes</taxon>
        <taxon>Pseudonocardiales</taxon>
        <taxon>Pseudonocardiaceae</taxon>
        <taxon>Tamaricihabitans</taxon>
    </lineage>
</organism>
<dbReference type="AlphaFoldDB" id="A0A4V2STI3"/>
<evidence type="ECO:0000313" key="2">
    <source>
        <dbReference type="Proteomes" id="UP000294911"/>
    </source>
</evidence>
<proteinExistence type="predicted"/>
<dbReference type="OrthoDB" id="9790578at2"/>
<reference evidence="1 2" key="1">
    <citation type="submission" date="2019-03" db="EMBL/GenBank/DDBJ databases">
        <title>Genomic Encyclopedia of Type Strains, Phase IV (KMG-IV): sequencing the most valuable type-strain genomes for metagenomic binning, comparative biology and taxonomic classification.</title>
        <authorList>
            <person name="Goeker M."/>
        </authorList>
    </citation>
    <scope>NUCLEOTIDE SEQUENCE [LARGE SCALE GENOMIC DNA]</scope>
    <source>
        <strain evidence="1 2">DSM 45765</strain>
    </source>
</reference>
<comment type="caution">
    <text evidence="1">The sequence shown here is derived from an EMBL/GenBank/DDBJ whole genome shotgun (WGS) entry which is preliminary data.</text>
</comment>
<evidence type="ECO:0000313" key="1">
    <source>
        <dbReference type="EMBL" id="TCP50836.1"/>
    </source>
</evidence>
<gene>
    <name evidence="1" type="ORF">EV191_107100</name>
</gene>
<sequence>MTAALAEQEWTAREAAHFRRIRAWTGPHRARQAAGRTHPILDFLFTYYPHRPSLLERWHPGTTHLLAGTAARRFLSRPGYRQYGELVGLDPVAFTESRRRTARFIHGLLTATAERPARLNCFGMHEWAMVYRTEDVRHTALPLRLGRQHTDDLVERLPIRCSHADAFRFFSAPARPLNSHQPTREQQVELEQPGCLHANMDLYKWAAKLAPFVTAELTADCFELAAEIRILDMRAGPYDLSAYGYSAVPIETTEGRAHYAAEQAAFARRAAPLRSALIEACESLLHWSSAQP</sequence>
<dbReference type="RefSeq" id="WP_132878073.1">
    <property type="nucleotide sequence ID" value="NZ_SLXQ01000007.1"/>
</dbReference>
<dbReference type="Proteomes" id="UP000294911">
    <property type="component" value="Unassembled WGS sequence"/>
</dbReference>
<accession>A0A4V2STI3</accession>
<keyword evidence="2" id="KW-1185">Reference proteome</keyword>
<name>A0A4V2STI3_9PSEU</name>
<protein>
    <recommendedName>
        <fullName evidence="3">3-methyladenine DNA glycosylase</fullName>
    </recommendedName>
</protein>